<dbReference type="Proteomes" id="UP000682782">
    <property type="component" value="Chromosome"/>
</dbReference>
<name>A0AC61MXM5_9FIRM</name>
<evidence type="ECO:0000313" key="1">
    <source>
        <dbReference type="EMBL" id="QUC67730.1"/>
    </source>
</evidence>
<evidence type="ECO:0000313" key="2">
    <source>
        <dbReference type="Proteomes" id="UP000682782"/>
    </source>
</evidence>
<keyword evidence="2" id="KW-1185">Reference proteome</keyword>
<proteinExistence type="predicted"/>
<organism evidence="1 2">
    <name type="scientific">Aristaeella hokkaidonensis</name>
    <dbReference type="NCBI Taxonomy" id="3046382"/>
    <lineage>
        <taxon>Bacteria</taxon>
        <taxon>Bacillati</taxon>
        <taxon>Bacillota</taxon>
        <taxon>Clostridia</taxon>
        <taxon>Eubacteriales</taxon>
        <taxon>Aristaeellaceae</taxon>
        <taxon>Aristaeella</taxon>
    </lineage>
</organism>
<gene>
    <name evidence="1" type="ORF">JYE49_03225</name>
</gene>
<accession>A0AC61MXM5</accession>
<protein>
    <submittedName>
        <fullName evidence="1">OmpA family protein</fullName>
    </submittedName>
</protein>
<sequence length="317" mass="35579">MARQRIHNRRAGRGSSGTGASWISYSDMMAALLLIFVLVLTYSLYQYFTMLETKTKELNDQQIVLDQQAIDLQLARDELDSKEARLVIIQGDLDALKVKLDDQEKTLSDLQIVLSSKEADLEAATIQLQEQKDLLNAQALRIDNLIGIRTTMIQDLSSSLAAANLKAAVDPNTGDIMLDSAVFFETGSAEIRQEGKDLLDRFIPVYLDVLLRDTYSDYLGEIIIEGHTDSKGSYESNLKLSQNRALQVALYCLKMPSLTPEQKHQLQKILTAKGRSYADLIYVDGVEDAEASRRVEFKFSLKDSEMIDEMNRILSGN</sequence>
<reference evidence="1" key="1">
    <citation type="submission" date="2021-01" db="EMBL/GenBank/DDBJ databases">
        <title>Complete genome sequence of Clostridiales bacterium R-7.</title>
        <authorList>
            <person name="Mahoney-Kurpe S.C."/>
            <person name="Palevich N."/>
            <person name="Koike S."/>
            <person name="Moon C.D."/>
            <person name="Attwood G.T."/>
        </authorList>
    </citation>
    <scope>NUCLEOTIDE SEQUENCE</scope>
    <source>
        <strain evidence="1">R-7</strain>
    </source>
</reference>
<dbReference type="EMBL" id="CP068393">
    <property type="protein sequence ID" value="QUC67730.1"/>
    <property type="molecule type" value="Genomic_DNA"/>
</dbReference>